<comment type="caution">
    <text evidence="2">The sequence shown here is derived from an EMBL/GenBank/DDBJ whole genome shotgun (WGS) entry which is preliminary data.</text>
</comment>
<evidence type="ECO:0000313" key="3">
    <source>
        <dbReference type="Proteomes" id="UP000541444"/>
    </source>
</evidence>
<name>A0A7J7MAB1_9MAGN</name>
<dbReference type="AlphaFoldDB" id="A0A7J7MAB1"/>
<feature type="region of interest" description="Disordered" evidence="1">
    <location>
        <begin position="41"/>
        <end position="60"/>
    </location>
</feature>
<proteinExistence type="predicted"/>
<accession>A0A7J7MAB1</accession>
<organism evidence="2 3">
    <name type="scientific">Kingdonia uniflora</name>
    <dbReference type="NCBI Taxonomy" id="39325"/>
    <lineage>
        <taxon>Eukaryota</taxon>
        <taxon>Viridiplantae</taxon>
        <taxon>Streptophyta</taxon>
        <taxon>Embryophyta</taxon>
        <taxon>Tracheophyta</taxon>
        <taxon>Spermatophyta</taxon>
        <taxon>Magnoliopsida</taxon>
        <taxon>Ranunculales</taxon>
        <taxon>Circaeasteraceae</taxon>
        <taxon>Kingdonia</taxon>
    </lineage>
</organism>
<sequence>DSYSLLAVERSFLCPPKIREICRPRLNAWLNSIRVWNSETKGNHARKATGVNKSKPIMSS</sequence>
<keyword evidence="3" id="KW-1185">Reference proteome</keyword>
<dbReference type="Proteomes" id="UP000541444">
    <property type="component" value="Unassembled WGS sequence"/>
</dbReference>
<reference evidence="2 3" key="1">
    <citation type="journal article" date="2020" name="IScience">
        <title>Genome Sequencing of the Endangered Kingdonia uniflora (Circaeasteraceae, Ranunculales) Reveals Potential Mechanisms of Evolutionary Specialization.</title>
        <authorList>
            <person name="Sun Y."/>
            <person name="Deng T."/>
            <person name="Zhang A."/>
            <person name="Moore M.J."/>
            <person name="Landis J.B."/>
            <person name="Lin N."/>
            <person name="Zhang H."/>
            <person name="Zhang X."/>
            <person name="Huang J."/>
            <person name="Zhang X."/>
            <person name="Sun H."/>
            <person name="Wang H."/>
        </authorList>
    </citation>
    <scope>NUCLEOTIDE SEQUENCE [LARGE SCALE GENOMIC DNA]</scope>
    <source>
        <strain evidence="2">TB1705</strain>
        <tissue evidence="2">Leaf</tissue>
    </source>
</reference>
<protein>
    <submittedName>
        <fullName evidence="2">Uncharacterized protein</fullName>
    </submittedName>
</protein>
<evidence type="ECO:0000256" key="1">
    <source>
        <dbReference type="SAM" id="MobiDB-lite"/>
    </source>
</evidence>
<feature type="non-terminal residue" evidence="2">
    <location>
        <position position="1"/>
    </location>
</feature>
<dbReference type="EMBL" id="JACGCM010001659">
    <property type="protein sequence ID" value="KAF6151836.1"/>
    <property type="molecule type" value="Genomic_DNA"/>
</dbReference>
<gene>
    <name evidence="2" type="ORF">GIB67_010410</name>
</gene>
<dbReference type="OrthoDB" id="1880850at2759"/>
<evidence type="ECO:0000313" key="2">
    <source>
        <dbReference type="EMBL" id="KAF6151836.1"/>
    </source>
</evidence>